<keyword evidence="2" id="KW-0963">Cytoplasm</keyword>
<name>A0AAU9WWB3_9CNID</name>
<dbReference type="AlphaFoldDB" id="A0AAU9WWB3"/>
<feature type="coiled-coil region" evidence="8">
    <location>
        <begin position="256"/>
        <end position="290"/>
    </location>
</feature>
<dbReference type="InterPro" id="IPR001293">
    <property type="entry name" value="Znf_TRAF"/>
</dbReference>
<keyword evidence="13" id="KW-1185">Reference proteome</keyword>
<dbReference type="GO" id="GO:0008270">
    <property type="term" value="F:zinc ion binding"/>
    <property type="evidence" value="ECO:0007669"/>
    <property type="project" value="UniProtKB-KW"/>
</dbReference>
<evidence type="ECO:0000313" key="13">
    <source>
        <dbReference type="Proteomes" id="UP001159428"/>
    </source>
</evidence>
<dbReference type="Pfam" id="PF02176">
    <property type="entry name" value="zf-TRAF"/>
    <property type="match status" value="1"/>
</dbReference>
<evidence type="ECO:0000256" key="5">
    <source>
        <dbReference type="ARBA" id="ARBA00022771"/>
    </source>
</evidence>
<feature type="domain" description="TRAF-type" evidence="11">
    <location>
        <begin position="189"/>
        <end position="245"/>
    </location>
</feature>
<dbReference type="InterPro" id="IPR013083">
    <property type="entry name" value="Znf_RING/FYVE/PHD"/>
</dbReference>
<dbReference type="SMART" id="SM00184">
    <property type="entry name" value="RING"/>
    <property type="match status" value="1"/>
</dbReference>
<dbReference type="InterPro" id="IPR012227">
    <property type="entry name" value="TNF_rcpt-assoc_TRAF_met"/>
</dbReference>
<keyword evidence="6 7" id="KW-0862">Zinc</keyword>
<feature type="zinc finger region" description="TRAF-type" evidence="7">
    <location>
        <begin position="133"/>
        <end position="177"/>
    </location>
</feature>
<dbReference type="Pfam" id="PF22486">
    <property type="entry name" value="MATH_2"/>
    <property type="match status" value="1"/>
</dbReference>
<dbReference type="Gene3D" id="3.30.40.10">
    <property type="entry name" value="Zinc/RING finger domain, C3HC4 (zinc finger)"/>
    <property type="match status" value="3"/>
</dbReference>
<organism evidence="12 13">
    <name type="scientific">Pocillopora meandrina</name>
    <dbReference type="NCBI Taxonomy" id="46732"/>
    <lineage>
        <taxon>Eukaryota</taxon>
        <taxon>Metazoa</taxon>
        <taxon>Cnidaria</taxon>
        <taxon>Anthozoa</taxon>
        <taxon>Hexacorallia</taxon>
        <taxon>Scleractinia</taxon>
        <taxon>Astrocoeniina</taxon>
        <taxon>Pocilloporidae</taxon>
        <taxon>Pocillopora</taxon>
    </lineage>
</organism>
<evidence type="ECO:0000256" key="6">
    <source>
        <dbReference type="ARBA" id="ARBA00022833"/>
    </source>
</evidence>
<dbReference type="EMBL" id="CALNXJ010000023">
    <property type="protein sequence ID" value="CAH3128134.1"/>
    <property type="molecule type" value="Genomic_DNA"/>
</dbReference>
<dbReference type="SUPFAM" id="SSF57850">
    <property type="entry name" value="RING/U-box"/>
    <property type="match status" value="1"/>
</dbReference>
<dbReference type="Proteomes" id="UP001159428">
    <property type="component" value="Unassembled WGS sequence"/>
</dbReference>
<dbReference type="Gene3D" id="2.60.210.10">
    <property type="entry name" value="Apoptosis, Tumor Necrosis Factor Receptor Associated Protein 2, Chain A"/>
    <property type="match status" value="1"/>
</dbReference>
<dbReference type="InterPro" id="IPR027370">
    <property type="entry name" value="Znf-RING_euk"/>
</dbReference>
<dbReference type="GO" id="GO:0043122">
    <property type="term" value="P:regulation of canonical NF-kappaB signal transduction"/>
    <property type="evidence" value="ECO:0007669"/>
    <property type="project" value="TreeGrafter"/>
</dbReference>
<dbReference type="GO" id="GO:0005164">
    <property type="term" value="F:tumor necrosis factor receptor binding"/>
    <property type="evidence" value="ECO:0007669"/>
    <property type="project" value="TreeGrafter"/>
</dbReference>
<evidence type="ECO:0000256" key="4">
    <source>
        <dbReference type="ARBA" id="ARBA00022737"/>
    </source>
</evidence>
<evidence type="ECO:0000313" key="12">
    <source>
        <dbReference type="EMBL" id="CAH3128134.1"/>
    </source>
</evidence>
<dbReference type="PROSITE" id="PS00518">
    <property type="entry name" value="ZF_RING_1"/>
    <property type="match status" value="1"/>
</dbReference>
<evidence type="ECO:0000259" key="10">
    <source>
        <dbReference type="PROSITE" id="PS50144"/>
    </source>
</evidence>
<evidence type="ECO:0000256" key="7">
    <source>
        <dbReference type="PROSITE-ProRule" id="PRU00207"/>
    </source>
</evidence>
<comment type="caution">
    <text evidence="12">The sequence shown here is derived from an EMBL/GenBank/DDBJ whole genome shotgun (WGS) entry which is preliminary data.</text>
</comment>
<dbReference type="PIRSF" id="PIRSF015614">
    <property type="entry name" value="TRAF"/>
    <property type="match status" value="1"/>
</dbReference>
<dbReference type="PROSITE" id="PS50145">
    <property type="entry name" value="ZF_TRAF"/>
    <property type="match status" value="2"/>
</dbReference>
<dbReference type="GO" id="GO:0042981">
    <property type="term" value="P:regulation of apoptotic process"/>
    <property type="evidence" value="ECO:0007669"/>
    <property type="project" value="InterPro"/>
</dbReference>
<sequence>MAESRSNDHRPPSGYEEDFVEEVEEDFQCPICHLPLKEPVLTRCGHRYCKECLDEHTGSDAILLDLSRYLKFQFTSSQQNKEESLTCPVDRQNLDPNRDIFPDKATERKILSLKIRCPSDGCGWKGELRSKEAHLGSCPFHQVACTNKNCGKIVQRRHLKQHENNECPWRILQCTHCFEPHPECQMEDHVTRCPLFPLTCPNHCGRTIPREMVSTHIEDKCRLTWISCPYTPMGCKQKVQRQEVESHLESATRVHLDFACVKLNKIEDELNEAKNKSKKIEDKYDNAVALLNETMAALKNAVGLLQLSNVKHTNMFLWRIDGFSDILEKAKNEGKEKIYSDPLYTKTETDGYGYKLKVLICPDGIGDAKNTHLSVYIIIMKGEYDAILPWHFNKKVKFTLIDQQDEPGKRYNKTAELIGENIPSFTRPTTEENIGIGFNCFISHEELKSQHYIVDDTLFLQVEIRSPSN</sequence>
<dbReference type="PANTHER" id="PTHR10131">
    <property type="entry name" value="TNF RECEPTOR ASSOCIATED FACTOR"/>
    <property type="match status" value="1"/>
</dbReference>
<evidence type="ECO:0000256" key="2">
    <source>
        <dbReference type="ARBA" id="ARBA00022490"/>
    </source>
</evidence>
<dbReference type="InterPro" id="IPR001841">
    <property type="entry name" value="Znf_RING"/>
</dbReference>
<keyword evidence="4" id="KW-0677">Repeat</keyword>
<feature type="domain" description="MATH" evidence="10">
    <location>
        <begin position="313"/>
        <end position="464"/>
    </location>
</feature>
<dbReference type="InterPro" id="IPR017907">
    <property type="entry name" value="Znf_RING_CS"/>
</dbReference>
<protein>
    <recommendedName>
        <fullName evidence="14">TNF receptor-associated factor 4</fullName>
    </recommendedName>
</protein>
<feature type="domain" description="RING-type" evidence="9">
    <location>
        <begin position="29"/>
        <end position="91"/>
    </location>
</feature>
<evidence type="ECO:0008006" key="14">
    <source>
        <dbReference type="Google" id="ProtNLM"/>
    </source>
</evidence>
<evidence type="ECO:0000259" key="11">
    <source>
        <dbReference type="PROSITE" id="PS50145"/>
    </source>
</evidence>
<dbReference type="GO" id="GO:0005737">
    <property type="term" value="C:cytoplasm"/>
    <property type="evidence" value="ECO:0007669"/>
    <property type="project" value="UniProtKB-SubCell"/>
</dbReference>
<comment type="subcellular location">
    <subcellularLocation>
        <location evidence="1">Cytoplasm</location>
    </subcellularLocation>
</comment>
<evidence type="ECO:0000256" key="8">
    <source>
        <dbReference type="SAM" id="Coils"/>
    </source>
</evidence>
<accession>A0AAU9WWB3</accession>
<reference evidence="12 13" key="1">
    <citation type="submission" date="2022-05" db="EMBL/GenBank/DDBJ databases">
        <authorList>
            <consortium name="Genoscope - CEA"/>
            <person name="William W."/>
        </authorList>
    </citation>
    <scope>NUCLEOTIDE SEQUENCE [LARGE SCALE GENOMIC DNA]</scope>
</reference>
<dbReference type="PANTHER" id="PTHR10131:SF94">
    <property type="entry name" value="TNF RECEPTOR-ASSOCIATED FACTOR 4"/>
    <property type="match status" value="1"/>
</dbReference>
<evidence type="ECO:0000259" key="9">
    <source>
        <dbReference type="PROSITE" id="PS50089"/>
    </source>
</evidence>
<feature type="zinc finger region" description="TRAF-type" evidence="7">
    <location>
        <begin position="189"/>
        <end position="245"/>
    </location>
</feature>
<proteinExistence type="predicted"/>
<evidence type="ECO:0000256" key="3">
    <source>
        <dbReference type="ARBA" id="ARBA00022723"/>
    </source>
</evidence>
<feature type="domain" description="TRAF-type" evidence="11">
    <location>
        <begin position="133"/>
        <end position="177"/>
    </location>
</feature>
<keyword evidence="3 7" id="KW-0479">Metal-binding</keyword>
<evidence type="ECO:0000256" key="1">
    <source>
        <dbReference type="ARBA" id="ARBA00004496"/>
    </source>
</evidence>
<gene>
    <name evidence="12" type="ORF">PMEA_00013308</name>
</gene>
<dbReference type="PROSITE" id="PS50089">
    <property type="entry name" value="ZF_RING_2"/>
    <property type="match status" value="1"/>
</dbReference>
<dbReference type="PROSITE" id="PS50144">
    <property type="entry name" value="MATH"/>
    <property type="match status" value="1"/>
</dbReference>
<dbReference type="GO" id="GO:0007165">
    <property type="term" value="P:signal transduction"/>
    <property type="evidence" value="ECO:0007669"/>
    <property type="project" value="InterPro"/>
</dbReference>
<keyword evidence="5 7" id="KW-0863">Zinc-finger</keyword>
<dbReference type="InterPro" id="IPR008974">
    <property type="entry name" value="TRAF-like"/>
</dbReference>
<dbReference type="SMART" id="SM00061">
    <property type="entry name" value="MATH"/>
    <property type="match status" value="1"/>
</dbReference>
<dbReference type="GO" id="GO:0031625">
    <property type="term" value="F:ubiquitin protein ligase binding"/>
    <property type="evidence" value="ECO:0007669"/>
    <property type="project" value="TreeGrafter"/>
</dbReference>
<keyword evidence="8" id="KW-0175">Coiled coil</keyword>
<dbReference type="SUPFAM" id="SSF49599">
    <property type="entry name" value="TRAF domain-like"/>
    <property type="match status" value="3"/>
</dbReference>
<dbReference type="Pfam" id="PF13445">
    <property type="entry name" value="zf-RING_UBOX"/>
    <property type="match status" value="1"/>
</dbReference>
<dbReference type="InterPro" id="IPR002083">
    <property type="entry name" value="MATH/TRAF_dom"/>
</dbReference>